<sequence length="88" mass="10095">MQRMGKRELGGIFSICRGGKDSPQNHKRVIFQYTNPLTFHQLGKWSFQELPVPKCIKALTITGFQVHDQCQAYCELKQRDVRCPSPTA</sequence>
<organism evidence="1 2">
    <name type="scientific">Pangasianodon hypophthalmus</name>
    <name type="common">Striped catfish</name>
    <name type="synonym">Helicophagus hypophthalmus</name>
    <dbReference type="NCBI Taxonomy" id="310915"/>
    <lineage>
        <taxon>Eukaryota</taxon>
        <taxon>Metazoa</taxon>
        <taxon>Chordata</taxon>
        <taxon>Craniata</taxon>
        <taxon>Vertebrata</taxon>
        <taxon>Euteleostomi</taxon>
        <taxon>Actinopterygii</taxon>
        <taxon>Neopterygii</taxon>
        <taxon>Teleostei</taxon>
        <taxon>Ostariophysi</taxon>
        <taxon>Siluriformes</taxon>
        <taxon>Pangasiidae</taxon>
        <taxon>Pangasianodon</taxon>
    </lineage>
</organism>
<gene>
    <name evidence="1" type="ORF">PHYPO_G00025580</name>
</gene>
<reference evidence="1 2" key="1">
    <citation type="submission" date="2019-06" db="EMBL/GenBank/DDBJ databases">
        <title>A chromosome-scale genome assembly of the striped catfish, Pangasianodon hypophthalmus.</title>
        <authorList>
            <person name="Wen M."/>
            <person name="Zahm M."/>
            <person name="Roques C."/>
            <person name="Cabau C."/>
            <person name="Klopp C."/>
            <person name="Donnadieu C."/>
            <person name="Jouanno E."/>
            <person name="Avarre J.-C."/>
            <person name="Campet M."/>
            <person name="Ha T.T.T."/>
            <person name="Dugue R."/>
            <person name="Lampietro C."/>
            <person name="Louis A."/>
            <person name="Herpin A."/>
            <person name="Echchiki A."/>
            <person name="Berthelot C."/>
            <person name="Parey E."/>
            <person name="Roest-Crollius H."/>
            <person name="Braasch I."/>
            <person name="Postlethwait J."/>
            <person name="Bobe J."/>
            <person name="Montfort J."/>
            <person name="Bouchez O."/>
            <person name="Begum T."/>
            <person name="Schartl M."/>
            <person name="Guiguen Y."/>
        </authorList>
    </citation>
    <scope>NUCLEOTIDE SEQUENCE [LARGE SCALE GENOMIC DNA]</scope>
    <source>
        <strain evidence="1 2">Indonesia</strain>
        <tissue evidence="1">Blood</tissue>
    </source>
</reference>
<protein>
    <submittedName>
        <fullName evidence="1">Uncharacterized protein</fullName>
    </submittedName>
</protein>
<accession>A0A5N5MVN1</accession>
<dbReference type="Proteomes" id="UP000327468">
    <property type="component" value="Chromosome 11"/>
</dbReference>
<name>A0A5N5MVN1_PANHP</name>
<keyword evidence="2" id="KW-1185">Reference proteome</keyword>
<dbReference type="AlphaFoldDB" id="A0A5N5MVN1"/>
<evidence type="ECO:0000313" key="1">
    <source>
        <dbReference type="EMBL" id="KAB5559144.1"/>
    </source>
</evidence>
<evidence type="ECO:0000313" key="2">
    <source>
        <dbReference type="Proteomes" id="UP000327468"/>
    </source>
</evidence>
<dbReference type="EMBL" id="VFJC01000012">
    <property type="protein sequence ID" value="KAB5559144.1"/>
    <property type="molecule type" value="Genomic_DNA"/>
</dbReference>
<proteinExistence type="predicted"/>
<comment type="caution">
    <text evidence="1">The sequence shown here is derived from an EMBL/GenBank/DDBJ whole genome shotgun (WGS) entry which is preliminary data.</text>
</comment>